<evidence type="ECO:0000256" key="3">
    <source>
        <dbReference type="ARBA" id="ARBA00022448"/>
    </source>
</evidence>
<evidence type="ECO:0000256" key="12">
    <source>
        <dbReference type="SAM" id="MobiDB-lite"/>
    </source>
</evidence>
<evidence type="ECO:0000256" key="11">
    <source>
        <dbReference type="RuleBase" id="RU361228"/>
    </source>
</evidence>
<dbReference type="Pfam" id="PF01129">
    <property type="entry name" value="ART"/>
    <property type="match status" value="1"/>
</dbReference>
<keyword evidence="5 11" id="KW-0808">Transferase</keyword>
<comment type="caution">
    <text evidence="15">The sequence shown here is derived from an EMBL/GenBank/DDBJ whole genome shotgun (WGS) entry which is preliminary data.</text>
</comment>
<protein>
    <recommendedName>
        <fullName evidence="11">NAD(P)(+)--arginine ADP-ribosyltransferase</fullName>
        <ecNumber evidence="11">2.4.2.31</ecNumber>
    </recommendedName>
    <alternativeName>
        <fullName evidence="11">Mono(ADP-ribosyl)transferase</fullName>
    </alternativeName>
</protein>
<keyword evidence="3" id="KW-0813">Transport</keyword>
<dbReference type="InterPro" id="IPR004087">
    <property type="entry name" value="KH_dom"/>
</dbReference>
<dbReference type="Gene3D" id="3.30.1370.10">
    <property type="entry name" value="K Homology domain, type 1"/>
    <property type="match status" value="1"/>
</dbReference>
<feature type="domain" description="RRM" evidence="13">
    <location>
        <begin position="837"/>
        <end position="931"/>
    </location>
</feature>
<feature type="domain" description="YTH" evidence="14">
    <location>
        <begin position="346"/>
        <end position="481"/>
    </location>
</feature>
<dbReference type="PROSITE" id="PS50102">
    <property type="entry name" value="RRM"/>
    <property type="match status" value="4"/>
</dbReference>
<feature type="domain" description="RRM" evidence="13">
    <location>
        <begin position="653"/>
        <end position="754"/>
    </location>
</feature>
<dbReference type="PROSITE" id="PS50882">
    <property type="entry name" value="YTH"/>
    <property type="match status" value="1"/>
</dbReference>
<dbReference type="Gene3D" id="3.30.70.330">
    <property type="match status" value="4"/>
</dbReference>
<feature type="region of interest" description="Disordered" evidence="12">
    <location>
        <begin position="622"/>
        <end position="643"/>
    </location>
</feature>
<evidence type="ECO:0000256" key="5">
    <source>
        <dbReference type="ARBA" id="ARBA00022679"/>
    </source>
</evidence>
<evidence type="ECO:0000313" key="16">
    <source>
        <dbReference type="Proteomes" id="UP000663844"/>
    </source>
</evidence>
<dbReference type="CDD" id="cd21134">
    <property type="entry name" value="YTH"/>
    <property type="match status" value="1"/>
</dbReference>
<comment type="catalytic activity">
    <reaction evidence="9 11">
        <text>L-arginyl-[protein] + NAD(+) = N(omega)-(ADP-D-ribosyl)-L-arginyl-[protein] + nicotinamide + H(+)</text>
        <dbReference type="Rhea" id="RHEA:19149"/>
        <dbReference type="Rhea" id="RHEA-COMP:10532"/>
        <dbReference type="Rhea" id="RHEA-COMP:15087"/>
        <dbReference type="ChEBI" id="CHEBI:15378"/>
        <dbReference type="ChEBI" id="CHEBI:17154"/>
        <dbReference type="ChEBI" id="CHEBI:29965"/>
        <dbReference type="ChEBI" id="CHEBI:57540"/>
        <dbReference type="ChEBI" id="CHEBI:142554"/>
        <dbReference type="EC" id="2.4.2.31"/>
    </reaction>
</comment>
<feature type="domain" description="RRM" evidence="13">
    <location>
        <begin position="984"/>
        <end position="1085"/>
    </location>
</feature>
<dbReference type="GO" id="GO:0051028">
    <property type="term" value="P:mRNA transport"/>
    <property type="evidence" value="ECO:0007669"/>
    <property type="project" value="UniProtKB-KW"/>
</dbReference>
<keyword evidence="10" id="KW-0694">RNA-binding</keyword>
<dbReference type="EMBL" id="CAJOAZ010000547">
    <property type="protein sequence ID" value="CAF3672225.1"/>
    <property type="molecule type" value="Genomic_DNA"/>
</dbReference>
<evidence type="ECO:0000256" key="4">
    <source>
        <dbReference type="ARBA" id="ARBA00022676"/>
    </source>
</evidence>
<dbReference type="Pfam" id="PF04146">
    <property type="entry name" value="YTH"/>
    <property type="match status" value="1"/>
</dbReference>
<evidence type="ECO:0000256" key="9">
    <source>
        <dbReference type="ARBA" id="ARBA00047597"/>
    </source>
</evidence>
<evidence type="ECO:0000256" key="8">
    <source>
        <dbReference type="ARBA" id="ARBA00022845"/>
    </source>
</evidence>
<evidence type="ECO:0000256" key="7">
    <source>
        <dbReference type="ARBA" id="ARBA00022816"/>
    </source>
</evidence>
<dbReference type="GO" id="GO:0000398">
    <property type="term" value="P:mRNA splicing, via spliceosome"/>
    <property type="evidence" value="ECO:0007669"/>
    <property type="project" value="TreeGrafter"/>
</dbReference>
<keyword evidence="11" id="KW-0520">NAD</keyword>
<evidence type="ECO:0000259" key="14">
    <source>
        <dbReference type="PROSITE" id="PS50882"/>
    </source>
</evidence>
<dbReference type="GO" id="GO:0016779">
    <property type="term" value="F:nucleotidyltransferase activity"/>
    <property type="evidence" value="ECO:0007669"/>
    <property type="project" value="UniProtKB-KW"/>
</dbReference>
<dbReference type="GO" id="GO:0006417">
    <property type="term" value="P:regulation of translation"/>
    <property type="evidence" value="ECO:0007669"/>
    <property type="project" value="UniProtKB-KW"/>
</dbReference>
<dbReference type="GO" id="GO:0003729">
    <property type="term" value="F:mRNA binding"/>
    <property type="evidence" value="ECO:0007669"/>
    <property type="project" value="TreeGrafter"/>
</dbReference>
<evidence type="ECO:0000313" key="15">
    <source>
        <dbReference type="EMBL" id="CAF3672225.1"/>
    </source>
</evidence>
<feature type="compositionally biased region" description="Basic and acidic residues" evidence="12">
    <location>
        <begin position="622"/>
        <end position="632"/>
    </location>
</feature>
<reference evidence="15" key="1">
    <citation type="submission" date="2021-02" db="EMBL/GenBank/DDBJ databases">
        <authorList>
            <person name="Nowell W R."/>
        </authorList>
    </citation>
    <scope>NUCLEOTIDE SEQUENCE</scope>
</reference>
<feature type="region of interest" description="Disordered" evidence="12">
    <location>
        <begin position="937"/>
        <end position="970"/>
    </location>
</feature>
<dbReference type="PANTHER" id="PTHR12357:SF3">
    <property type="entry name" value="YTH DOMAIN-CONTAINING PROTEIN 1"/>
    <property type="match status" value="1"/>
</dbReference>
<feature type="domain" description="RRM" evidence="13">
    <location>
        <begin position="515"/>
        <end position="609"/>
    </location>
</feature>
<dbReference type="EC" id="2.4.2.31" evidence="11"/>
<dbReference type="InterPro" id="IPR000504">
    <property type="entry name" value="RRM_dom"/>
</dbReference>
<dbReference type="SMART" id="SM00322">
    <property type="entry name" value="KH"/>
    <property type="match status" value="1"/>
</dbReference>
<dbReference type="Gene3D" id="3.90.176.10">
    <property type="entry name" value="Toxin ADP-ribosyltransferase, Chain A, domain 1"/>
    <property type="match status" value="1"/>
</dbReference>
<dbReference type="AlphaFoldDB" id="A0A818SNZ9"/>
<dbReference type="Proteomes" id="UP000663844">
    <property type="component" value="Unassembled WGS sequence"/>
</dbReference>
<evidence type="ECO:0000256" key="6">
    <source>
        <dbReference type="ARBA" id="ARBA00022695"/>
    </source>
</evidence>
<dbReference type="CDD" id="cd00590">
    <property type="entry name" value="RRM_SF"/>
    <property type="match status" value="1"/>
</dbReference>
<evidence type="ECO:0000256" key="2">
    <source>
        <dbReference type="ARBA" id="ARBA00009558"/>
    </source>
</evidence>
<dbReference type="PROSITE" id="PS50084">
    <property type="entry name" value="KH_TYPE_1"/>
    <property type="match status" value="1"/>
</dbReference>
<feature type="compositionally biased region" description="Polar residues" evidence="12">
    <location>
        <begin position="937"/>
        <end position="946"/>
    </location>
</feature>
<dbReference type="GO" id="GO:1990247">
    <property type="term" value="F:N6-methyladenosine-containing RNA reader activity"/>
    <property type="evidence" value="ECO:0007669"/>
    <property type="project" value="TreeGrafter"/>
</dbReference>
<proteinExistence type="inferred from homology"/>
<dbReference type="Gene3D" id="3.10.590.10">
    <property type="entry name" value="ph1033 like domains"/>
    <property type="match status" value="1"/>
</dbReference>
<gene>
    <name evidence="15" type="ORF">OXD698_LOCUS10332</name>
</gene>
<dbReference type="Pfam" id="PF00013">
    <property type="entry name" value="KH_1"/>
    <property type="match status" value="1"/>
</dbReference>
<dbReference type="PROSITE" id="PS51996">
    <property type="entry name" value="TR_MART"/>
    <property type="match status" value="1"/>
</dbReference>
<sequence>MAFLMNMLGWGKTSRFIDNGGKETYTQSSSDVTDESAKLSMLFEKCKEKALVTLEEAVEPITFCVPRVKEMANEAKTRFNDLSMSDLPVDQVDQVSSIILYTMEEDVREESLYYVLNETLRHKNLQELEPWLLYLRLILTALAHIPSSSKTIHRGVKKDIRNEYPEGKTLFWWQFSSCTARIGVLQQEQFMGAKDPRTLFTIECDSGKDIRKYSKYQAEDEILLPAARQFKVVSCLNQGGGLYVVQLKEIESPFVLNYFGPVQHCFGGKKCSKPDCRYQHPEGWSLCANGLECDKYECTSTHPRGRISTCKRGDICQVPTCQYLHPTLRKTLSTEVDILQHILYDAACFVLQTSDEKNMTLAKAKGIWITSQANQLKLNRAFEDYRSVILFLSVTKSGGFQGIARLSCQSRHTNEKIAWIFHDGEMHVSYVFNIDWITCETLPFIHTRHLLNSLNENEPVTRNRNGQEIELNCAKALCRLFRSDPNIDIMTIVTKAINYGKRLHEESNPSKLNENEILISGLPSNMDTQLLFDAVQDIFSTVGQIKMDPLTEKLCIYLLRKKDNMHELTGEAVVTFESQTTAREAFEKYNAQRIPTLHDAEVRVKMAENENQQLLSNYQELKQEESDNKDDTDSVASESVVGDLNDEPRFRRNAIFIHGLPSTMPEQLLFDRLCKKFRTIGEIQIDERTKKPSIYLFPSTTNKGQLSGSAEIRFENEEAVIEAIKKYDKMRVPSLNNARIGVKQSEIRDNVSRQREPPLLPNQTPLLPIPTPLLPNPTPLLPNPTPLLPNPTPLLPNPAPLLPNPVPHVPNPVLPVTMAGPAPSIPSEPDIPMFKKNAIFINGLPSTMKEQLLFDTLWDEFRTIGPIKIDEENKKPFIHLFRTGRNKAQLSGNAEIIFENEESVAEAIKRYNQMRVRTLNNAQIGVQQSEIKSHALRQQQLQSVLPSSNQERNQEESENTDDTDSIAGESVAGDLNDTVSLRKNAIFISGLPSTMPEQLLFDTLYDEFGTVGPIKFDKQKQKPSISLLKSKRNNAQLSRNAVITFEIDEAVTEAINKYNQMRVPTLNNVRISVEQSEMKVDVSRQRNPQALSNPVLPAPRERISNLDGAEIHAEMVEKKEQDPLPQQSELITTTQVTIPARLARIVIGPKGSKINQIRQETGASVIIDNEPMPGTSDKLITITGNPNQIQQAKLLLQKAITQPRS</sequence>
<comment type="similarity">
    <text evidence="2 11">Belongs to the Arg-specific ADP-ribosyltransferase family.</text>
</comment>
<keyword evidence="8" id="KW-0810">Translation regulation</keyword>
<dbReference type="Gene3D" id="4.10.1000.40">
    <property type="match status" value="1"/>
</dbReference>
<evidence type="ECO:0000256" key="1">
    <source>
        <dbReference type="ARBA" id="ARBA00009094"/>
    </source>
</evidence>
<dbReference type="GO" id="GO:0005654">
    <property type="term" value="C:nucleoplasm"/>
    <property type="evidence" value="ECO:0007669"/>
    <property type="project" value="TreeGrafter"/>
</dbReference>
<dbReference type="SMART" id="SM00360">
    <property type="entry name" value="RRM"/>
    <property type="match status" value="4"/>
</dbReference>
<dbReference type="InterPro" id="IPR036612">
    <property type="entry name" value="KH_dom_type_1_sf"/>
</dbReference>
<keyword evidence="6" id="KW-0548">Nucleotidyltransferase</keyword>
<dbReference type="SUPFAM" id="SSF56399">
    <property type="entry name" value="ADP-ribosylation"/>
    <property type="match status" value="1"/>
</dbReference>
<dbReference type="SUPFAM" id="SSF54928">
    <property type="entry name" value="RNA-binding domain, RBD"/>
    <property type="match status" value="3"/>
</dbReference>
<evidence type="ECO:0000256" key="10">
    <source>
        <dbReference type="PROSITE-ProRule" id="PRU00176"/>
    </source>
</evidence>
<dbReference type="InterPro" id="IPR004088">
    <property type="entry name" value="KH_dom_type_1"/>
</dbReference>
<name>A0A818SNZ9_9BILA</name>
<dbReference type="GO" id="GO:0106274">
    <property type="term" value="F:NAD+-protein-arginine ADP-ribosyltransferase activity"/>
    <property type="evidence" value="ECO:0007669"/>
    <property type="project" value="UniProtKB-EC"/>
</dbReference>
<dbReference type="InterPro" id="IPR007275">
    <property type="entry name" value="YTH_domain"/>
</dbReference>
<keyword evidence="4 11" id="KW-0328">Glycosyltransferase</keyword>
<dbReference type="InterPro" id="IPR000768">
    <property type="entry name" value="ART"/>
</dbReference>
<keyword evidence="11" id="KW-0521">NADP</keyword>
<dbReference type="SUPFAM" id="SSF54791">
    <property type="entry name" value="Eukaryotic type KH-domain (KH-domain type I)"/>
    <property type="match status" value="1"/>
</dbReference>
<accession>A0A818SNZ9</accession>
<evidence type="ECO:0000259" key="13">
    <source>
        <dbReference type="PROSITE" id="PS50102"/>
    </source>
</evidence>
<dbReference type="InterPro" id="IPR035979">
    <property type="entry name" value="RBD_domain_sf"/>
</dbReference>
<dbReference type="InterPro" id="IPR045168">
    <property type="entry name" value="YTH_prot"/>
</dbReference>
<dbReference type="GO" id="GO:0000381">
    <property type="term" value="P:regulation of alternative mRNA splicing, via spliceosome"/>
    <property type="evidence" value="ECO:0007669"/>
    <property type="project" value="TreeGrafter"/>
</dbReference>
<dbReference type="PANTHER" id="PTHR12357">
    <property type="entry name" value="YTH YT521-B HOMOLOGY DOMAIN-CONTAINING"/>
    <property type="match status" value="1"/>
</dbReference>
<dbReference type="InterPro" id="IPR012677">
    <property type="entry name" value="Nucleotide-bd_a/b_plait_sf"/>
</dbReference>
<organism evidence="15 16">
    <name type="scientific">Adineta steineri</name>
    <dbReference type="NCBI Taxonomy" id="433720"/>
    <lineage>
        <taxon>Eukaryota</taxon>
        <taxon>Metazoa</taxon>
        <taxon>Spiralia</taxon>
        <taxon>Gnathifera</taxon>
        <taxon>Rotifera</taxon>
        <taxon>Eurotatoria</taxon>
        <taxon>Bdelloidea</taxon>
        <taxon>Adinetida</taxon>
        <taxon>Adinetidae</taxon>
        <taxon>Adineta</taxon>
    </lineage>
</organism>
<comment type="similarity">
    <text evidence="1">Belongs to the RRM IMP/VICKZ family.</text>
</comment>
<keyword evidence="7" id="KW-0509">mRNA transport</keyword>